<evidence type="ECO:0000313" key="1">
    <source>
        <dbReference type="EMBL" id="CAG8667276.1"/>
    </source>
</evidence>
<comment type="caution">
    <text evidence="1">The sequence shown here is derived from an EMBL/GenBank/DDBJ whole genome shotgun (WGS) entry which is preliminary data.</text>
</comment>
<protein>
    <submittedName>
        <fullName evidence="1">6277_t:CDS:1</fullName>
    </submittedName>
</protein>
<keyword evidence="2" id="KW-1185">Reference proteome</keyword>
<reference evidence="1" key="1">
    <citation type="submission" date="2021-06" db="EMBL/GenBank/DDBJ databases">
        <authorList>
            <person name="Kallberg Y."/>
            <person name="Tangrot J."/>
            <person name="Rosling A."/>
        </authorList>
    </citation>
    <scope>NUCLEOTIDE SEQUENCE</scope>
    <source>
        <strain evidence="1">IL203A</strain>
    </source>
</reference>
<sequence length="53" mass="6324">QPFCKVVLDRVYIQHQESTNLVTNPAEVLEEVRSYFQNQFINRREDSAKIEKL</sequence>
<proteinExistence type="predicted"/>
<name>A0ACA9NNZ9_9GLOM</name>
<evidence type="ECO:0000313" key="2">
    <source>
        <dbReference type="Proteomes" id="UP000789702"/>
    </source>
</evidence>
<dbReference type="Proteomes" id="UP000789702">
    <property type="component" value="Unassembled WGS sequence"/>
</dbReference>
<accession>A0ACA9NNZ9</accession>
<feature type="non-terminal residue" evidence="1">
    <location>
        <position position="53"/>
    </location>
</feature>
<gene>
    <name evidence="1" type="ORF">DHETER_LOCUS10024</name>
</gene>
<dbReference type="EMBL" id="CAJVPU010018666">
    <property type="protein sequence ID" value="CAG8667276.1"/>
    <property type="molecule type" value="Genomic_DNA"/>
</dbReference>
<feature type="non-terminal residue" evidence="1">
    <location>
        <position position="1"/>
    </location>
</feature>
<organism evidence="1 2">
    <name type="scientific">Dentiscutata heterogama</name>
    <dbReference type="NCBI Taxonomy" id="1316150"/>
    <lineage>
        <taxon>Eukaryota</taxon>
        <taxon>Fungi</taxon>
        <taxon>Fungi incertae sedis</taxon>
        <taxon>Mucoromycota</taxon>
        <taxon>Glomeromycotina</taxon>
        <taxon>Glomeromycetes</taxon>
        <taxon>Diversisporales</taxon>
        <taxon>Gigasporaceae</taxon>
        <taxon>Dentiscutata</taxon>
    </lineage>
</organism>